<evidence type="ECO:0000313" key="2">
    <source>
        <dbReference type="Proteomes" id="UP000294546"/>
    </source>
</evidence>
<dbReference type="Proteomes" id="UP000294546">
    <property type="component" value="Unassembled WGS sequence"/>
</dbReference>
<organism evidence="1 2">
    <name type="scientific">Marinobacterium mangrovicola</name>
    <dbReference type="NCBI Taxonomy" id="1476959"/>
    <lineage>
        <taxon>Bacteria</taxon>
        <taxon>Pseudomonadati</taxon>
        <taxon>Pseudomonadota</taxon>
        <taxon>Gammaproteobacteria</taxon>
        <taxon>Oceanospirillales</taxon>
        <taxon>Oceanospirillaceae</taxon>
        <taxon>Marinobacterium</taxon>
    </lineage>
</organism>
<gene>
    <name evidence="1" type="ORF">CLV83_1386</name>
</gene>
<dbReference type="OrthoDB" id="329481at2"/>
<dbReference type="SUPFAM" id="SSF46689">
    <property type="entry name" value="Homeodomain-like"/>
    <property type="match status" value="1"/>
</dbReference>
<evidence type="ECO:0000313" key="1">
    <source>
        <dbReference type="EMBL" id="TCK09281.1"/>
    </source>
</evidence>
<dbReference type="EMBL" id="SMFU01000007">
    <property type="protein sequence ID" value="TCK09281.1"/>
    <property type="molecule type" value="Genomic_DNA"/>
</dbReference>
<sequence>MAQPPKRTARGRPRTITLERIADVGIAMGLPNVTFVGLAAELGVSHMALYKHVPSLKDLKALIAEEIFKRWEMPVILGRKREELKDYLIKFTDSLRNLVKSNPGLPPYLLRRSVATPSMTDKIGQHQKFLAEIYGISDSRAQWLLSTIAFHCIAVADTLYSDIDEVSDLESITDEAEVEAEFSHGMHALIVGALSLSEKE</sequence>
<comment type="caution">
    <text evidence="1">The sequence shown here is derived from an EMBL/GenBank/DDBJ whole genome shotgun (WGS) entry which is preliminary data.</text>
</comment>
<name>A0A4R1GPE7_9GAMM</name>
<protein>
    <submittedName>
        <fullName evidence="1">AcrR family transcriptional regulator</fullName>
    </submittedName>
</protein>
<keyword evidence="2" id="KW-1185">Reference proteome</keyword>
<dbReference type="InterPro" id="IPR009057">
    <property type="entry name" value="Homeodomain-like_sf"/>
</dbReference>
<dbReference type="Gene3D" id="1.10.357.10">
    <property type="entry name" value="Tetracycline Repressor, domain 2"/>
    <property type="match status" value="1"/>
</dbReference>
<reference evidence="1 2" key="1">
    <citation type="submission" date="2019-03" db="EMBL/GenBank/DDBJ databases">
        <title>Genomic Encyclopedia of Archaeal and Bacterial Type Strains, Phase II (KMG-II): from individual species to whole genera.</title>
        <authorList>
            <person name="Goeker M."/>
        </authorList>
    </citation>
    <scope>NUCLEOTIDE SEQUENCE [LARGE SCALE GENOMIC DNA]</scope>
    <source>
        <strain evidence="1 2">DSM 27697</strain>
    </source>
</reference>
<accession>A0A4R1GPE7</accession>
<dbReference type="AlphaFoldDB" id="A0A4R1GPE7"/>
<proteinExistence type="predicted"/>
<dbReference type="RefSeq" id="WP_132289334.1">
    <property type="nucleotide sequence ID" value="NZ_SMFU01000007.1"/>
</dbReference>